<dbReference type="Proteomes" id="UP000199073">
    <property type="component" value="Unassembled WGS sequence"/>
</dbReference>
<dbReference type="PANTHER" id="PTHR43228">
    <property type="entry name" value="TWO-COMPONENT RESPONSE REGULATOR"/>
    <property type="match status" value="1"/>
</dbReference>
<dbReference type="STRING" id="91360.SAMN05660330_03551"/>
<dbReference type="InterPro" id="IPR052048">
    <property type="entry name" value="ST_Response_Regulator"/>
</dbReference>
<evidence type="ECO:0000313" key="4">
    <source>
        <dbReference type="Proteomes" id="UP000199073"/>
    </source>
</evidence>
<dbReference type="PROSITE" id="PS50110">
    <property type="entry name" value="RESPONSE_REGULATORY"/>
    <property type="match status" value="1"/>
</dbReference>
<keyword evidence="1" id="KW-0597">Phosphoprotein</keyword>
<dbReference type="EMBL" id="FNJI01000032">
    <property type="protein sequence ID" value="SDP65446.1"/>
    <property type="molecule type" value="Genomic_DNA"/>
</dbReference>
<organism evidence="3 4">
    <name type="scientific">Desulforhopalus singaporensis</name>
    <dbReference type="NCBI Taxonomy" id="91360"/>
    <lineage>
        <taxon>Bacteria</taxon>
        <taxon>Pseudomonadati</taxon>
        <taxon>Thermodesulfobacteriota</taxon>
        <taxon>Desulfobulbia</taxon>
        <taxon>Desulfobulbales</taxon>
        <taxon>Desulfocapsaceae</taxon>
        <taxon>Desulforhopalus</taxon>
    </lineage>
</organism>
<gene>
    <name evidence="3" type="ORF">SAMN05660330_03551</name>
</gene>
<evidence type="ECO:0000313" key="3">
    <source>
        <dbReference type="EMBL" id="SDP65446.1"/>
    </source>
</evidence>
<evidence type="ECO:0000259" key="2">
    <source>
        <dbReference type="PROSITE" id="PS50110"/>
    </source>
</evidence>
<dbReference type="GO" id="GO:0000160">
    <property type="term" value="P:phosphorelay signal transduction system"/>
    <property type="evidence" value="ECO:0007669"/>
    <property type="project" value="InterPro"/>
</dbReference>
<accession>A0A1H0UHW2</accession>
<protein>
    <submittedName>
        <fullName evidence="3">CheY chemotaxis protein or a CheY-like REC (Receiver) domain</fullName>
    </submittedName>
</protein>
<dbReference type="RefSeq" id="WP_092225271.1">
    <property type="nucleotide sequence ID" value="NZ_FNJI01000032.1"/>
</dbReference>
<feature type="modified residue" description="4-aspartylphosphate" evidence="1">
    <location>
        <position position="61"/>
    </location>
</feature>
<dbReference type="SUPFAM" id="SSF52172">
    <property type="entry name" value="CheY-like"/>
    <property type="match status" value="1"/>
</dbReference>
<dbReference type="InterPro" id="IPR011006">
    <property type="entry name" value="CheY-like_superfamily"/>
</dbReference>
<keyword evidence="4" id="KW-1185">Reference proteome</keyword>
<proteinExistence type="predicted"/>
<dbReference type="OrthoDB" id="5397350at2"/>
<dbReference type="InterPro" id="IPR001789">
    <property type="entry name" value="Sig_transdc_resp-reg_receiver"/>
</dbReference>
<name>A0A1H0UHW2_9BACT</name>
<evidence type="ECO:0000256" key="1">
    <source>
        <dbReference type="PROSITE-ProRule" id="PRU00169"/>
    </source>
</evidence>
<dbReference type="AlphaFoldDB" id="A0A1H0UHW2"/>
<dbReference type="SMART" id="SM00448">
    <property type="entry name" value="REC"/>
    <property type="match status" value="1"/>
</dbReference>
<dbReference type="PANTHER" id="PTHR43228:SF1">
    <property type="entry name" value="TWO-COMPONENT RESPONSE REGULATOR ARR22"/>
    <property type="match status" value="1"/>
</dbReference>
<sequence length="127" mass="13958">MEQQKPKILIMDDEEMVGEITCQMLGFLGFEGVHVYDGLEAIREYALHRERGTPFAAVIMDLSVPCGMGGREAVGKIIAMDDSALVFVSSGYSNDPAMVNYREYGFSGVIGKPFNLETLKDLLQVCA</sequence>
<reference evidence="3 4" key="1">
    <citation type="submission" date="2016-10" db="EMBL/GenBank/DDBJ databases">
        <authorList>
            <person name="de Groot N.N."/>
        </authorList>
    </citation>
    <scope>NUCLEOTIDE SEQUENCE [LARGE SCALE GENOMIC DNA]</scope>
    <source>
        <strain evidence="3 4">DSM 12130</strain>
    </source>
</reference>
<dbReference type="Gene3D" id="3.40.50.2300">
    <property type="match status" value="1"/>
</dbReference>
<feature type="domain" description="Response regulatory" evidence="2">
    <location>
        <begin position="7"/>
        <end position="127"/>
    </location>
</feature>
<dbReference type="Pfam" id="PF00072">
    <property type="entry name" value="Response_reg"/>
    <property type="match status" value="1"/>
</dbReference>